<dbReference type="FunFam" id="3.90.640.10:FF:000007">
    <property type="entry name" value="Actin like 7B"/>
    <property type="match status" value="1"/>
</dbReference>
<evidence type="ECO:0000256" key="9">
    <source>
        <dbReference type="RuleBase" id="RU000487"/>
    </source>
</evidence>
<dbReference type="FunFam" id="3.30.420.40:FF:000148">
    <property type="entry name" value="Actin, alpha skeletal muscle"/>
    <property type="match status" value="1"/>
</dbReference>
<keyword evidence="4" id="KW-0547">Nucleotide-binding</keyword>
<evidence type="ECO:0000256" key="6">
    <source>
        <dbReference type="ARBA" id="ARBA00022840"/>
    </source>
</evidence>
<protein>
    <recommendedName>
        <fullName evidence="12">Actin</fullName>
    </recommendedName>
</protein>
<dbReference type="InterPro" id="IPR043129">
    <property type="entry name" value="ATPase_NBD"/>
</dbReference>
<dbReference type="PRINTS" id="PR00190">
    <property type="entry name" value="ACTIN"/>
</dbReference>
<evidence type="ECO:0000256" key="7">
    <source>
        <dbReference type="ARBA" id="ARBA00023212"/>
    </source>
</evidence>
<comment type="subcellular location">
    <subcellularLocation>
        <location evidence="1">Cytoplasm</location>
        <location evidence="1">Cytoskeleton</location>
    </subcellularLocation>
</comment>
<evidence type="ECO:0000256" key="3">
    <source>
        <dbReference type="ARBA" id="ARBA00022490"/>
    </source>
</evidence>
<dbReference type="SUPFAM" id="SSF53067">
    <property type="entry name" value="Actin-like ATPase domain"/>
    <property type="match status" value="2"/>
</dbReference>
<accession>A0A1R2CMK8</accession>
<dbReference type="PANTHER" id="PTHR11937">
    <property type="entry name" value="ACTIN"/>
    <property type="match status" value="1"/>
</dbReference>
<evidence type="ECO:0000256" key="2">
    <source>
        <dbReference type="ARBA" id="ARBA00006752"/>
    </source>
</evidence>
<dbReference type="OrthoDB" id="5132116at2759"/>
<reference evidence="10 11" key="1">
    <citation type="submission" date="2016-11" db="EMBL/GenBank/DDBJ databases">
        <title>The macronuclear genome of Stentor coeruleus: a giant cell with tiny introns.</title>
        <authorList>
            <person name="Slabodnick M."/>
            <person name="Ruby J.G."/>
            <person name="Reiff S.B."/>
            <person name="Swart E.C."/>
            <person name="Gosai S."/>
            <person name="Prabakaran S."/>
            <person name="Witkowska E."/>
            <person name="Larue G.E."/>
            <person name="Fisher S."/>
            <person name="Freeman R.M."/>
            <person name="Gunawardena J."/>
            <person name="Chu W."/>
            <person name="Stover N.A."/>
            <person name="Gregory B.D."/>
            <person name="Nowacki M."/>
            <person name="Derisi J."/>
            <person name="Roy S.W."/>
            <person name="Marshall W.F."/>
            <person name="Sood P."/>
        </authorList>
    </citation>
    <scope>NUCLEOTIDE SEQUENCE [LARGE SCALE GENOMIC DNA]</scope>
    <source>
        <strain evidence="10">WM001</strain>
    </source>
</reference>
<sequence length="366" mass="42078">MTDIMYPIVIDNGSAYTKVGFAGDDFPKEHFPTILSKSINPYFPNSHQQFLSYGTESLPSKETSNFIYPIERGIITNWDLIERLWHYTFNEKLNVDPCNHQILITESPMNPIKNREKMTEIMFETFHIPGFYVAISALLSLLSVGRTTGLIYESGDGVTCVVPVYDGYVMPLAIERINFAGRDVTDNLAKMLIEKKYSFRNTYEKEIVRDIKEKICYLALDYNEEIEKNKNRDIRKEYKLPDGEIISIGNERFRGPECIFQSENCPHEIIYNSVMYKPFISHELLGNVVISGGCTLISGFVERLKKELSLRVPKTIIVRVCDMPERKFSAWIGGSVLASLGDFQQKCITKNEYEEYGPSVIHRNYC</sequence>
<dbReference type="Gene3D" id="3.30.420.40">
    <property type="match status" value="2"/>
</dbReference>
<evidence type="ECO:0000256" key="5">
    <source>
        <dbReference type="ARBA" id="ARBA00022801"/>
    </source>
</evidence>
<evidence type="ECO:0000313" key="11">
    <source>
        <dbReference type="Proteomes" id="UP000187209"/>
    </source>
</evidence>
<comment type="caution">
    <text evidence="10">The sequence shown here is derived from an EMBL/GenBank/DDBJ whole genome shotgun (WGS) entry which is preliminary data.</text>
</comment>
<dbReference type="EMBL" id="MPUH01000107">
    <property type="protein sequence ID" value="OMJ90252.1"/>
    <property type="molecule type" value="Genomic_DNA"/>
</dbReference>
<keyword evidence="3" id="KW-0963">Cytoplasm</keyword>
<keyword evidence="6" id="KW-0067">ATP-binding</keyword>
<dbReference type="Proteomes" id="UP000187209">
    <property type="component" value="Unassembled WGS sequence"/>
</dbReference>
<keyword evidence="5" id="KW-0378">Hydrolase</keyword>
<evidence type="ECO:0008006" key="12">
    <source>
        <dbReference type="Google" id="ProtNLM"/>
    </source>
</evidence>
<dbReference type="GO" id="GO:0005856">
    <property type="term" value="C:cytoskeleton"/>
    <property type="evidence" value="ECO:0007669"/>
    <property type="project" value="UniProtKB-SubCell"/>
</dbReference>
<gene>
    <name evidence="10" type="ORF">SteCoe_7456</name>
</gene>
<evidence type="ECO:0000256" key="4">
    <source>
        <dbReference type="ARBA" id="ARBA00022741"/>
    </source>
</evidence>
<comment type="similarity">
    <text evidence="2 9">Belongs to the actin family.</text>
</comment>
<dbReference type="FunFam" id="3.30.420.40:FF:000058">
    <property type="entry name" value="Putative actin-related protein 5"/>
    <property type="match status" value="1"/>
</dbReference>
<keyword evidence="7" id="KW-0206">Cytoskeleton</keyword>
<dbReference type="AlphaFoldDB" id="A0A1R2CMK8"/>
<dbReference type="Gene3D" id="3.90.640.10">
    <property type="entry name" value="Actin, Chain A, domain 4"/>
    <property type="match status" value="1"/>
</dbReference>
<keyword evidence="11" id="KW-1185">Reference proteome</keyword>
<dbReference type="Pfam" id="PF00022">
    <property type="entry name" value="Actin"/>
    <property type="match status" value="1"/>
</dbReference>
<evidence type="ECO:0000256" key="1">
    <source>
        <dbReference type="ARBA" id="ARBA00004245"/>
    </source>
</evidence>
<dbReference type="GO" id="GO:0016787">
    <property type="term" value="F:hydrolase activity"/>
    <property type="evidence" value="ECO:0007669"/>
    <property type="project" value="UniProtKB-KW"/>
</dbReference>
<evidence type="ECO:0000313" key="10">
    <source>
        <dbReference type="EMBL" id="OMJ90252.1"/>
    </source>
</evidence>
<evidence type="ECO:0000256" key="8">
    <source>
        <dbReference type="ARBA" id="ARBA00049360"/>
    </source>
</evidence>
<dbReference type="GO" id="GO:0005524">
    <property type="term" value="F:ATP binding"/>
    <property type="evidence" value="ECO:0007669"/>
    <property type="project" value="UniProtKB-KW"/>
</dbReference>
<proteinExistence type="inferred from homology"/>
<dbReference type="InterPro" id="IPR004000">
    <property type="entry name" value="Actin"/>
</dbReference>
<name>A0A1R2CMK8_9CILI</name>
<comment type="catalytic activity">
    <reaction evidence="8">
        <text>ATP + H2O = ADP + phosphate + H(+)</text>
        <dbReference type="Rhea" id="RHEA:13065"/>
        <dbReference type="ChEBI" id="CHEBI:15377"/>
        <dbReference type="ChEBI" id="CHEBI:15378"/>
        <dbReference type="ChEBI" id="CHEBI:30616"/>
        <dbReference type="ChEBI" id="CHEBI:43474"/>
        <dbReference type="ChEBI" id="CHEBI:456216"/>
    </reaction>
</comment>
<organism evidence="10 11">
    <name type="scientific">Stentor coeruleus</name>
    <dbReference type="NCBI Taxonomy" id="5963"/>
    <lineage>
        <taxon>Eukaryota</taxon>
        <taxon>Sar</taxon>
        <taxon>Alveolata</taxon>
        <taxon>Ciliophora</taxon>
        <taxon>Postciliodesmatophora</taxon>
        <taxon>Heterotrichea</taxon>
        <taxon>Heterotrichida</taxon>
        <taxon>Stentoridae</taxon>
        <taxon>Stentor</taxon>
    </lineage>
</organism>
<dbReference type="SMART" id="SM00268">
    <property type="entry name" value="ACTIN"/>
    <property type="match status" value="1"/>
</dbReference>